<comment type="caution">
    <text evidence="1">The sequence shown here is derived from an EMBL/GenBank/DDBJ whole genome shotgun (WGS) entry which is preliminary data.</text>
</comment>
<evidence type="ECO:0000313" key="1">
    <source>
        <dbReference type="EMBL" id="MBR0681426.1"/>
    </source>
</evidence>
<keyword evidence="2" id="KW-1185">Reference proteome</keyword>
<dbReference type="AlphaFoldDB" id="A0A9X9XCJ0"/>
<accession>A0A9X9XCJ0</accession>
<dbReference type="RefSeq" id="WP_211846953.1">
    <property type="nucleotide sequence ID" value="NZ_JAAEDL010000011.1"/>
</dbReference>
<dbReference type="Proteomes" id="UP001138709">
    <property type="component" value="Unassembled WGS sequence"/>
</dbReference>
<evidence type="ECO:0000313" key="2">
    <source>
        <dbReference type="Proteomes" id="UP001138709"/>
    </source>
</evidence>
<reference evidence="1" key="1">
    <citation type="submission" date="2020-01" db="EMBL/GenBank/DDBJ databases">
        <authorList>
            <person name="Rat A."/>
        </authorList>
    </citation>
    <scope>NUCLEOTIDE SEQUENCE</scope>
    <source>
        <strain evidence="1">LMG 31228</strain>
    </source>
</reference>
<organism evidence="1 2">
    <name type="scientific">Neoroseomonas eburnea</name>
    <dbReference type="NCBI Taxonomy" id="1346889"/>
    <lineage>
        <taxon>Bacteria</taxon>
        <taxon>Pseudomonadati</taxon>
        <taxon>Pseudomonadota</taxon>
        <taxon>Alphaproteobacteria</taxon>
        <taxon>Acetobacterales</taxon>
        <taxon>Acetobacteraceae</taxon>
        <taxon>Neoroseomonas</taxon>
    </lineage>
</organism>
<protein>
    <submittedName>
        <fullName evidence="1">Uncharacterized protein</fullName>
    </submittedName>
</protein>
<gene>
    <name evidence="1" type="ORF">GXW74_13100</name>
</gene>
<dbReference type="EMBL" id="JAAEDL010000011">
    <property type="protein sequence ID" value="MBR0681426.1"/>
    <property type="molecule type" value="Genomic_DNA"/>
</dbReference>
<sequence>MSGSTMDAVREGLARGLARFLAPARLPDGFAPAFAEAPRGAVFDLAANAAAAEALAHPLLGGAEGALDLLLALAAEGGAPRALGPARLVVEDESPRDFRIATPHHLFTGNLLRGEIRQHLHGQDGPPAALHGGNLVEFTYKGRRHCLDVEDAIVGAGIEPGEGGVRLLHDSELAGRGRFSRGAPTPVARLRYAYEIRADSPAVTLTVTLTVLPGITLERVRVTTACDAMSPGDGVDYGTLVFGEGAEARRLPSPGGENVTVQDGPVAAFAVLQDRAASRALSLRLRPLGPAALLSVKASGPAEARLHWLLARYAAARLPSGGTLTAAEERLLLRGTGAPLAVPRGADAASAAPAAAIAAALATHALLSPGTRGAVLRDSALRALAAFDADGAAPAELAQALMAAEALHRATADAALAGRMGTLAAGLLATQRPSGVFREDGTAPATVADHAAALLALARHLALTPSAKGTEAVRRGLAAVALATLPGPLDTLALRGEGDPVAGGTEDLARLLRALRAVQGARAAGAVRLPEEEARRLAFLAETATTLLQGRIRPEGEVLVVAAGAPGSASSLGAQAAALAALLPPEAAVVRVAA</sequence>
<name>A0A9X9XCJ0_9PROT</name>
<reference evidence="1" key="2">
    <citation type="journal article" date="2021" name="Syst. Appl. Microbiol.">
        <title>Roseomonas hellenica sp. nov., isolated from roots of wild-growing Alkanna tinctoria.</title>
        <authorList>
            <person name="Rat A."/>
            <person name="Naranjo H.D."/>
            <person name="Lebbe L."/>
            <person name="Cnockaert M."/>
            <person name="Krigas N."/>
            <person name="Grigoriadou K."/>
            <person name="Maloupa E."/>
            <person name="Willems A."/>
        </authorList>
    </citation>
    <scope>NUCLEOTIDE SEQUENCE</scope>
    <source>
        <strain evidence="1">LMG 31228</strain>
    </source>
</reference>
<proteinExistence type="predicted"/>